<evidence type="ECO:0000256" key="5">
    <source>
        <dbReference type="SAM" id="MobiDB-lite"/>
    </source>
</evidence>
<feature type="region of interest" description="Disordered" evidence="5">
    <location>
        <begin position="148"/>
        <end position="415"/>
    </location>
</feature>
<feature type="region of interest" description="Disordered" evidence="5">
    <location>
        <begin position="448"/>
        <end position="493"/>
    </location>
</feature>
<accession>A0A2A9MG06</accession>
<dbReference type="PROSITE" id="PS52027">
    <property type="entry name" value="ZF_C2HC_C3H"/>
    <property type="match status" value="1"/>
</dbReference>
<dbReference type="Pfam" id="PF13913">
    <property type="entry name" value="zf-C2HC_2"/>
    <property type="match status" value="1"/>
</dbReference>
<evidence type="ECO:0000256" key="2">
    <source>
        <dbReference type="ARBA" id="ARBA00022771"/>
    </source>
</evidence>
<keyword evidence="2 4" id="KW-0863">Zinc-finger</keyword>
<dbReference type="RefSeq" id="XP_029218321.1">
    <property type="nucleotide sequence ID" value="XM_029365837.1"/>
</dbReference>
<protein>
    <recommendedName>
        <fullName evidence="6">C2HC/C3H-type domain-containing protein</fullName>
    </recommendedName>
</protein>
<organism evidence="7 8">
    <name type="scientific">Besnoitia besnoiti</name>
    <name type="common">Apicomplexan protozoan</name>
    <dbReference type="NCBI Taxonomy" id="94643"/>
    <lineage>
        <taxon>Eukaryota</taxon>
        <taxon>Sar</taxon>
        <taxon>Alveolata</taxon>
        <taxon>Apicomplexa</taxon>
        <taxon>Conoidasida</taxon>
        <taxon>Coccidia</taxon>
        <taxon>Eucoccidiorida</taxon>
        <taxon>Eimeriorina</taxon>
        <taxon>Sarcocystidae</taxon>
        <taxon>Besnoitia</taxon>
    </lineage>
</organism>
<dbReference type="Gene3D" id="3.30.40.10">
    <property type="entry name" value="Zinc/RING finger domain, C3HC4 (zinc finger)"/>
    <property type="match status" value="1"/>
</dbReference>
<feature type="domain" description="C2HC/C3H-type" evidence="6">
    <location>
        <begin position="93"/>
        <end position="122"/>
    </location>
</feature>
<feature type="compositionally biased region" description="Low complexity" evidence="5">
    <location>
        <begin position="257"/>
        <end position="266"/>
    </location>
</feature>
<name>A0A2A9MG06_BESBE</name>
<dbReference type="VEuPathDB" id="ToxoDB:BESB_074640"/>
<proteinExistence type="predicted"/>
<dbReference type="GO" id="GO:0008270">
    <property type="term" value="F:zinc ion binding"/>
    <property type="evidence" value="ECO:0007669"/>
    <property type="project" value="UniProtKB-KW"/>
</dbReference>
<dbReference type="InterPro" id="IPR013083">
    <property type="entry name" value="Znf_RING/FYVE/PHD"/>
</dbReference>
<gene>
    <name evidence="7" type="ORF">BESB_074640</name>
</gene>
<feature type="compositionally biased region" description="Basic and acidic residues" evidence="5">
    <location>
        <begin position="288"/>
        <end position="301"/>
    </location>
</feature>
<dbReference type="InterPro" id="IPR049899">
    <property type="entry name" value="Znf_C2HC_C3H"/>
</dbReference>
<dbReference type="AlphaFoldDB" id="A0A2A9MG06"/>
<evidence type="ECO:0000259" key="6">
    <source>
        <dbReference type="PROSITE" id="PS52027"/>
    </source>
</evidence>
<sequence>MHQRAIVCTMCGGKFFPASLGFHQKVCAKKQGYILLPCPYCSEEVPKPELDEHMKKTCKKAPKQQKKNAGTAGENRFVGGAVKDLSELLDDQGRMQCSVCQRWFLQDRIGKHQNICRAIEAKHQGKPQPVFDSFKQRQFDPLIRPAAQAASELHRAGPSPDATASIPAARSSYGGMPEALDEAHKPAAPSSRCSRASPVGGKGALTVSNRAARHAAESKPSSPVSGKEQPRERETARGSTSRLAPAISGNRRHSSSRRSSATTSASPTGLRPPSGAAARSLSQGTLVAREKERTPTARGDARSSPATRHPASRSPRLGHEGELGSASHMQVAGSAGKSPRRGTGRETAPRSSLGGGCPELPSPSTGSGSRLAGRAASRPSAPFLSSARGETSHGGLGGGGAILDTNESSMDNPLAYPTYPGGHYDATGSTRGFQDASLRMQGSLMEMQRRQPMAGSARAGSGGGILPTNETSADNPLAYPSYYRRGNGSFQAR</sequence>
<evidence type="ECO:0000313" key="8">
    <source>
        <dbReference type="Proteomes" id="UP000224006"/>
    </source>
</evidence>
<feature type="compositionally biased region" description="Gly residues" evidence="5">
    <location>
        <begin position="392"/>
        <end position="401"/>
    </location>
</feature>
<dbReference type="GeneID" id="40312390"/>
<feature type="compositionally biased region" description="Low complexity" evidence="5">
    <location>
        <begin position="186"/>
        <end position="198"/>
    </location>
</feature>
<evidence type="ECO:0000256" key="3">
    <source>
        <dbReference type="ARBA" id="ARBA00022833"/>
    </source>
</evidence>
<evidence type="ECO:0000313" key="7">
    <source>
        <dbReference type="EMBL" id="PFH34312.1"/>
    </source>
</evidence>
<dbReference type="Proteomes" id="UP000224006">
    <property type="component" value="Unassembled WGS sequence"/>
</dbReference>
<reference evidence="7 8" key="1">
    <citation type="submission" date="2017-09" db="EMBL/GenBank/DDBJ databases">
        <title>Genome sequencing of Besnoitia besnoiti strain Bb-Ger1.</title>
        <authorList>
            <person name="Schares G."/>
            <person name="Venepally P."/>
            <person name="Lorenzi H.A."/>
        </authorList>
    </citation>
    <scope>NUCLEOTIDE SEQUENCE [LARGE SCALE GENOMIC DNA]</scope>
    <source>
        <strain evidence="7 8">Bb-Ger1</strain>
    </source>
</reference>
<dbReference type="KEGG" id="bbes:BESB_074640"/>
<keyword evidence="8" id="KW-1185">Reference proteome</keyword>
<dbReference type="EMBL" id="NWUJ01000007">
    <property type="protein sequence ID" value="PFH34312.1"/>
    <property type="molecule type" value="Genomic_DNA"/>
</dbReference>
<comment type="caution">
    <text evidence="7">The sequence shown here is derived from an EMBL/GenBank/DDBJ whole genome shotgun (WGS) entry which is preliminary data.</text>
</comment>
<evidence type="ECO:0000256" key="1">
    <source>
        <dbReference type="ARBA" id="ARBA00022723"/>
    </source>
</evidence>
<dbReference type="OrthoDB" id="10255185at2759"/>
<keyword evidence="3" id="KW-0862">Zinc</keyword>
<evidence type="ECO:0000256" key="4">
    <source>
        <dbReference type="PROSITE-ProRule" id="PRU01371"/>
    </source>
</evidence>
<keyword evidence="1" id="KW-0479">Metal-binding</keyword>